<dbReference type="PANTHER" id="PTHR30627">
    <property type="entry name" value="PEPTIDOGLYCAN D,D-TRANSPEPTIDASE"/>
    <property type="match status" value="1"/>
</dbReference>
<keyword evidence="10" id="KW-0573">Peptidoglycan synthesis</keyword>
<name>A0A134B8A8_9PORP</name>
<evidence type="ECO:0000256" key="10">
    <source>
        <dbReference type="ARBA" id="ARBA00022984"/>
    </source>
</evidence>
<dbReference type="GO" id="GO:0008360">
    <property type="term" value="P:regulation of cell shape"/>
    <property type="evidence" value="ECO:0007669"/>
    <property type="project" value="UniProtKB-KW"/>
</dbReference>
<feature type="domain" description="Penicillin-binding protein dimerisation" evidence="16">
    <location>
        <begin position="54"/>
        <end position="223"/>
    </location>
</feature>
<dbReference type="GO" id="GO:0009002">
    <property type="term" value="F:serine-type D-Ala-D-Ala carboxypeptidase activity"/>
    <property type="evidence" value="ECO:0007669"/>
    <property type="project" value="InterPro"/>
</dbReference>
<dbReference type="GO" id="GO:0009252">
    <property type="term" value="P:peptidoglycan biosynthetic process"/>
    <property type="evidence" value="ECO:0007669"/>
    <property type="project" value="UniProtKB-KW"/>
</dbReference>
<comment type="subcellular location">
    <subcellularLocation>
        <location evidence="2">Cell membrane</location>
    </subcellularLocation>
    <subcellularLocation>
        <location evidence="1">Membrane</location>
        <topology evidence="1">Single-pass membrane protein</topology>
    </subcellularLocation>
</comment>
<dbReference type="Gene3D" id="3.40.710.10">
    <property type="entry name" value="DD-peptidase/beta-lactamase superfamily"/>
    <property type="match status" value="1"/>
</dbReference>
<gene>
    <name evidence="17" type="ORF">HMPREF3185_01114</name>
</gene>
<feature type="domain" description="Penicillin-binding protein transpeptidase" evidence="15">
    <location>
        <begin position="261"/>
        <end position="577"/>
    </location>
</feature>
<evidence type="ECO:0000256" key="7">
    <source>
        <dbReference type="ARBA" id="ARBA00022692"/>
    </source>
</evidence>
<dbReference type="PATRIC" id="fig|322095.3.peg.1098"/>
<reference evidence="18" key="1">
    <citation type="submission" date="2016-01" db="EMBL/GenBank/DDBJ databases">
        <authorList>
            <person name="Mitreva M."/>
            <person name="Pepin K.H."/>
            <person name="Mihindukulasuriya K.A."/>
            <person name="Fulton R."/>
            <person name="Fronick C."/>
            <person name="O'Laughlin M."/>
            <person name="Miner T."/>
            <person name="Herter B."/>
            <person name="Rosa B.A."/>
            <person name="Cordes M."/>
            <person name="Tomlinson C."/>
            <person name="Wollam A."/>
            <person name="Palsikar V.B."/>
            <person name="Mardis E.R."/>
            <person name="Wilson R.K."/>
        </authorList>
    </citation>
    <scope>NUCLEOTIDE SEQUENCE [LARGE SCALE GENOMIC DNA]</scope>
    <source>
        <strain evidence="18">KA00683</strain>
    </source>
</reference>
<evidence type="ECO:0000256" key="4">
    <source>
        <dbReference type="ARBA" id="ARBA00022519"/>
    </source>
</evidence>
<evidence type="ECO:0000313" key="18">
    <source>
        <dbReference type="Proteomes" id="UP000070224"/>
    </source>
</evidence>
<dbReference type="SUPFAM" id="SSF56519">
    <property type="entry name" value="Penicillin binding protein dimerisation domain"/>
    <property type="match status" value="1"/>
</dbReference>
<dbReference type="GO" id="GO:0008658">
    <property type="term" value="F:penicillin binding"/>
    <property type="evidence" value="ECO:0007669"/>
    <property type="project" value="InterPro"/>
</dbReference>
<evidence type="ECO:0000256" key="12">
    <source>
        <dbReference type="ARBA" id="ARBA00023136"/>
    </source>
</evidence>
<evidence type="ECO:0000256" key="5">
    <source>
        <dbReference type="ARBA" id="ARBA00022645"/>
    </source>
</evidence>
<evidence type="ECO:0000256" key="14">
    <source>
        <dbReference type="SAM" id="Phobius"/>
    </source>
</evidence>
<evidence type="ECO:0000256" key="6">
    <source>
        <dbReference type="ARBA" id="ARBA00022670"/>
    </source>
</evidence>
<organism evidence="17 18">
    <name type="scientific">Porphyromonas somerae</name>
    <dbReference type="NCBI Taxonomy" id="322095"/>
    <lineage>
        <taxon>Bacteria</taxon>
        <taxon>Pseudomonadati</taxon>
        <taxon>Bacteroidota</taxon>
        <taxon>Bacteroidia</taxon>
        <taxon>Bacteroidales</taxon>
        <taxon>Porphyromonadaceae</taxon>
        <taxon>Porphyromonas</taxon>
    </lineage>
</organism>
<keyword evidence="7 14" id="KW-0812">Transmembrane</keyword>
<evidence type="ECO:0000256" key="8">
    <source>
        <dbReference type="ARBA" id="ARBA00022801"/>
    </source>
</evidence>
<dbReference type="Pfam" id="PF03717">
    <property type="entry name" value="PBP_dimer"/>
    <property type="match status" value="1"/>
</dbReference>
<keyword evidence="12 14" id="KW-0472">Membrane</keyword>
<dbReference type="OrthoDB" id="9766847at2"/>
<dbReference type="InterPro" id="IPR001460">
    <property type="entry name" value="PCN-bd_Tpept"/>
</dbReference>
<dbReference type="STRING" id="322095.HMPREF3185_01114"/>
<evidence type="ECO:0000256" key="1">
    <source>
        <dbReference type="ARBA" id="ARBA00004167"/>
    </source>
</evidence>
<evidence type="ECO:0000259" key="16">
    <source>
        <dbReference type="Pfam" id="PF03717"/>
    </source>
</evidence>
<evidence type="ECO:0000256" key="9">
    <source>
        <dbReference type="ARBA" id="ARBA00022960"/>
    </source>
</evidence>
<proteinExistence type="predicted"/>
<dbReference type="EMBL" id="LSDK01000076">
    <property type="protein sequence ID" value="KXB76177.1"/>
    <property type="molecule type" value="Genomic_DNA"/>
</dbReference>
<keyword evidence="9" id="KW-0133">Cell shape</keyword>
<keyword evidence="6" id="KW-0645">Protease</keyword>
<dbReference type="GO" id="GO:0071972">
    <property type="term" value="F:peptidoglycan L,D-transpeptidase activity"/>
    <property type="evidence" value="ECO:0007669"/>
    <property type="project" value="TreeGrafter"/>
</dbReference>
<dbReference type="InterPro" id="IPR017790">
    <property type="entry name" value="Penicillin-binding_protein_2"/>
</dbReference>
<evidence type="ECO:0000256" key="13">
    <source>
        <dbReference type="ARBA" id="ARBA00023316"/>
    </source>
</evidence>
<sequence>MVNDELFRRRWLIIGLTFAIVTIFIIRLFTLQVASNDYKRRAENNAYFILSTIPSRGVIYDRKGQLLVANRPIYDLMIVNHEAKGKLDTTLLANTLSLPREEIVQKLTAVRDRSINRGYNPYTPQVFLSQLEPEEVGRFEEQLYKFPGFSVRSRTVRQYNYHNAAHLLGYLSEASLTDLERDSTIMRGDFVGRSGVERTYEEVLRGVKGEEIFYRDARGRIQGRLDGGSHDRAPVPGRDLTLSIDAGLQELGERMMRGKRGAIVAIEPETGEILALVTAPNYDPELLAGKSKGANHRMLEETFGKPLLNRAIQGNYPPGSTFKPSQGAIFLEEGVLTPSTALACHHGYPPLGNRPKCHSHGSPTSLIPALSTSCNAYFSWGLHFMLDDRRYYPSAAVALEHWKQRMVSLGFGYRLGIDLPGEKRGYIPNSGVYDKFYKGAWNGHTIISIAIGQGEVLATPLQIANLAALIANRGYYIRPHVVHSIGGMPLDSMYHNHQPSGISRENWEYIVAGMAGAVTGGTCRAANFAPGEIEVCGKTGTAENPHGKDHSAFIGFAPRSKPRIAVSVYVENGGFGAQFGVPIGRVMMEYYLRDGKLSGSGEAIASSMEHRSISYLNDI</sequence>
<keyword evidence="5" id="KW-0121">Carboxypeptidase</keyword>
<dbReference type="InterPro" id="IPR050515">
    <property type="entry name" value="Beta-lactam/transpept"/>
</dbReference>
<dbReference type="GO" id="GO:0071555">
    <property type="term" value="P:cell wall organization"/>
    <property type="evidence" value="ECO:0007669"/>
    <property type="project" value="UniProtKB-KW"/>
</dbReference>
<dbReference type="AlphaFoldDB" id="A0A134B8A8"/>
<dbReference type="GO" id="GO:0005886">
    <property type="term" value="C:plasma membrane"/>
    <property type="evidence" value="ECO:0007669"/>
    <property type="project" value="UniProtKB-SubCell"/>
</dbReference>
<dbReference type="SUPFAM" id="SSF56601">
    <property type="entry name" value="beta-lactamase/transpeptidase-like"/>
    <property type="match status" value="1"/>
</dbReference>
<keyword evidence="18" id="KW-1185">Reference proteome</keyword>
<dbReference type="NCBIfam" id="TIGR03423">
    <property type="entry name" value="pbp2_mrdA"/>
    <property type="match status" value="1"/>
</dbReference>
<keyword evidence="8" id="KW-0378">Hydrolase</keyword>
<dbReference type="Gene3D" id="3.90.1310.10">
    <property type="entry name" value="Penicillin-binding protein 2a (Domain 2)"/>
    <property type="match status" value="1"/>
</dbReference>
<dbReference type="FunFam" id="3.40.710.10:FF:000024">
    <property type="entry name" value="Penicillin-binding protein 2"/>
    <property type="match status" value="1"/>
</dbReference>
<evidence type="ECO:0000256" key="2">
    <source>
        <dbReference type="ARBA" id="ARBA00004236"/>
    </source>
</evidence>
<dbReference type="InterPro" id="IPR012338">
    <property type="entry name" value="Beta-lactam/transpept-like"/>
</dbReference>
<comment type="caution">
    <text evidence="17">The sequence shown here is derived from an EMBL/GenBank/DDBJ whole genome shotgun (WGS) entry which is preliminary data.</text>
</comment>
<dbReference type="PANTHER" id="PTHR30627:SF2">
    <property type="entry name" value="PEPTIDOGLYCAN D,D-TRANSPEPTIDASE MRDA"/>
    <property type="match status" value="1"/>
</dbReference>
<dbReference type="Pfam" id="PF00905">
    <property type="entry name" value="Transpeptidase"/>
    <property type="match status" value="1"/>
</dbReference>
<dbReference type="RefSeq" id="WP_060935422.1">
    <property type="nucleotide sequence ID" value="NZ_KQ960446.1"/>
</dbReference>
<keyword evidence="3" id="KW-1003">Cell membrane</keyword>
<dbReference type="Proteomes" id="UP000070224">
    <property type="component" value="Unassembled WGS sequence"/>
</dbReference>
<evidence type="ECO:0000259" key="15">
    <source>
        <dbReference type="Pfam" id="PF00905"/>
    </source>
</evidence>
<accession>A0A134B8A8</accession>
<evidence type="ECO:0000313" key="17">
    <source>
        <dbReference type="EMBL" id="KXB76177.1"/>
    </source>
</evidence>
<keyword evidence="11 14" id="KW-1133">Transmembrane helix</keyword>
<keyword evidence="4" id="KW-0997">Cell inner membrane</keyword>
<dbReference type="InterPro" id="IPR005311">
    <property type="entry name" value="PBP_dimer"/>
</dbReference>
<keyword evidence="13" id="KW-0961">Cell wall biogenesis/degradation</keyword>
<evidence type="ECO:0000256" key="11">
    <source>
        <dbReference type="ARBA" id="ARBA00022989"/>
    </source>
</evidence>
<protein>
    <submittedName>
        <fullName evidence="17">Penicillin-binding protein 2</fullName>
    </submittedName>
</protein>
<dbReference type="InterPro" id="IPR036138">
    <property type="entry name" value="PBP_dimer_sf"/>
</dbReference>
<feature type="transmembrane region" description="Helical" evidence="14">
    <location>
        <begin position="12"/>
        <end position="31"/>
    </location>
</feature>
<evidence type="ECO:0000256" key="3">
    <source>
        <dbReference type="ARBA" id="ARBA00022475"/>
    </source>
</evidence>
<dbReference type="Gene3D" id="3.30.1390.30">
    <property type="entry name" value="Penicillin-binding protein 2a, domain 3"/>
    <property type="match status" value="1"/>
</dbReference>
<dbReference type="GO" id="GO:0006508">
    <property type="term" value="P:proteolysis"/>
    <property type="evidence" value="ECO:0007669"/>
    <property type="project" value="UniProtKB-KW"/>
</dbReference>